<evidence type="ECO:0000313" key="2">
    <source>
        <dbReference type="Proteomes" id="UP001056120"/>
    </source>
</evidence>
<name>A0ACB9AQN0_9ASTR</name>
<reference evidence="2" key="1">
    <citation type="journal article" date="2022" name="Mol. Ecol. Resour.">
        <title>The genomes of chicory, endive, great burdock and yacon provide insights into Asteraceae palaeo-polyploidization history and plant inulin production.</title>
        <authorList>
            <person name="Fan W."/>
            <person name="Wang S."/>
            <person name="Wang H."/>
            <person name="Wang A."/>
            <person name="Jiang F."/>
            <person name="Liu H."/>
            <person name="Zhao H."/>
            <person name="Xu D."/>
            <person name="Zhang Y."/>
        </authorList>
    </citation>
    <scope>NUCLEOTIDE SEQUENCE [LARGE SCALE GENOMIC DNA]</scope>
    <source>
        <strain evidence="2">cv. Yunnan</strain>
    </source>
</reference>
<keyword evidence="2" id="KW-1185">Reference proteome</keyword>
<reference evidence="1 2" key="2">
    <citation type="journal article" date="2022" name="Mol. Ecol. Resour.">
        <title>The genomes of chicory, endive, great burdock and yacon provide insights into Asteraceae paleo-polyploidization history and plant inulin production.</title>
        <authorList>
            <person name="Fan W."/>
            <person name="Wang S."/>
            <person name="Wang H."/>
            <person name="Wang A."/>
            <person name="Jiang F."/>
            <person name="Liu H."/>
            <person name="Zhao H."/>
            <person name="Xu D."/>
            <person name="Zhang Y."/>
        </authorList>
    </citation>
    <scope>NUCLEOTIDE SEQUENCE [LARGE SCALE GENOMIC DNA]</scope>
    <source>
        <strain evidence="2">cv. Yunnan</strain>
        <tissue evidence="1">Leaves</tissue>
    </source>
</reference>
<proteinExistence type="predicted"/>
<dbReference type="Proteomes" id="UP001056120">
    <property type="component" value="Linkage Group LG24"/>
</dbReference>
<evidence type="ECO:0000313" key="1">
    <source>
        <dbReference type="EMBL" id="KAI3712522.1"/>
    </source>
</evidence>
<organism evidence="1 2">
    <name type="scientific">Smallanthus sonchifolius</name>
    <dbReference type="NCBI Taxonomy" id="185202"/>
    <lineage>
        <taxon>Eukaryota</taxon>
        <taxon>Viridiplantae</taxon>
        <taxon>Streptophyta</taxon>
        <taxon>Embryophyta</taxon>
        <taxon>Tracheophyta</taxon>
        <taxon>Spermatophyta</taxon>
        <taxon>Magnoliopsida</taxon>
        <taxon>eudicotyledons</taxon>
        <taxon>Gunneridae</taxon>
        <taxon>Pentapetalae</taxon>
        <taxon>asterids</taxon>
        <taxon>campanulids</taxon>
        <taxon>Asterales</taxon>
        <taxon>Asteraceae</taxon>
        <taxon>Asteroideae</taxon>
        <taxon>Heliantheae alliance</taxon>
        <taxon>Millerieae</taxon>
        <taxon>Smallanthus</taxon>
    </lineage>
</organism>
<gene>
    <name evidence="1" type="ORF">L1987_71080</name>
</gene>
<dbReference type="EMBL" id="CM042041">
    <property type="protein sequence ID" value="KAI3712522.1"/>
    <property type="molecule type" value="Genomic_DNA"/>
</dbReference>
<accession>A0ACB9AQN0</accession>
<comment type="caution">
    <text evidence="1">The sequence shown here is derived from an EMBL/GenBank/DDBJ whole genome shotgun (WGS) entry which is preliminary data.</text>
</comment>
<sequence>MVVLPKQSRQSPSPMSTSSNEDEKTEKLLSQAITASQKQSSKQISQHFFYTQPPQNPIPPSYFLTQPQPSQNPTIYPKTPKKPTPQKPTTVPKPSTISFGTYALQICTDQHTKFRPISGIKPTDKQQCLLDNLWHVQTMPHASAFKVQILNALSIYFHEQQAKSPEIQITKPKFTHYIIFRGTKIGIFNKWETVIKHIQCPGPIYKGYQSFSDALKTVREHFGIDSFYIEPEEVQTFSQITQTSQTQIIKAQEETIAKLQEQLLEQGKNKQSIQSLVEINILKQKVGILEANNTQLLQKLERKEGSSSSSRSYDAFKARMMDTPWKTCLQTLIDQFPEFDSIVSQKICSEFPLVIYELQLRVMMIALNEEKYKGVTVVERTDNEGNGTCLLLLQINLKTTDMPQDLILQFYHNGMIDYIEMGLDPKTESIINLFGEKFIIATGNINPPEKGCSSATNPPEKITLNN</sequence>
<protein>
    <submittedName>
        <fullName evidence="1">Uncharacterized protein</fullName>
    </submittedName>
</protein>